<proteinExistence type="predicted"/>
<dbReference type="AlphaFoldDB" id="A0A0J9SGE1"/>
<name>A0A0J9SGE1_PLAVI</name>
<dbReference type="EMBL" id="KQ234211">
    <property type="protein sequence ID" value="KMZ82070.1"/>
    <property type="molecule type" value="Genomic_DNA"/>
</dbReference>
<evidence type="ECO:0008006" key="3">
    <source>
        <dbReference type="Google" id="ProtNLM"/>
    </source>
</evidence>
<accession>A0A0J9SGE1</accession>
<evidence type="ECO:0000313" key="2">
    <source>
        <dbReference type="Proteomes" id="UP000053562"/>
    </source>
</evidence>
<protein>
    <recommendedName>
        <fullName evidence="3">Pv-fam-c protein</fullName>
    </recommendedName>
</protein>
<evidence type="ECO:0000313" key="1">
    <source>
        <dbReference type="EMBL" id="KMZ82070.1"/>
    </source>
</evidence>
<reference evidence="1 2" key="1">
    <citation type="submission" date="2011-08" db="EMBL/GenBank/DDBJ databases">
        <title>The Genome Sequence of Plasmodium vivax India VII.</title>
        <authorList>
            <consortium name="The Broad Institute Genome Sequencing Platform"/>
            <consortium name="The Broad Institute Genome Sequencing Center for Infectious Disease"/>
            <person name="Neafsey D."/>
            <person name="Carlton J."/>
            <person name="Barnwell J."/>
            <person name="Collins W."/>
            <person name="Escalante A."/>
            <person name="Mullikin J."/>
            <person name="Saul A."/>
            <person name="Guigo R."/>
            <person name="Camara F."/>
            <person name="Young S.K."/>
            <person name="Zeng Q."/>
            <person name="Gargeya S."/>
            <person name="Fitzgerald M."/>
            <person name="Haas B."/>
            <person name="Abouelleil A."/>
            <person name="Alvarado L."/>
            <person name="Arachchi H.M."/>
            <person name="Berlin A."/>
            <person name="Brown A."/>
            <person name="Chapman S.B."/>
            <person name="Chen Z."/>
            <person name="Dunbar C."/>
            <person name="Freedman E."/>
            <person name="Gearin G."/>
            <person name="Gellesch M."/>
            <person name="Goldberg J."/>
            <person name="Griggs A."/>
            <person name="Gujja S."/>
            <person name="Heiman D."/>
            <person name="Howarth C."/>
            <person name="Larson L."/>
            <person name="Lui A."/>
            <person name="MacDonald P.J.P."/>
            <person name="Montmayeur A."/>
            <person name="Murphy C."/>
            <person name="Neiman D."/>
            <person name="Pearson M."/>
            <person name="Priest M."/>
            <person name="Roberts A."/>
            <person name="Saif S."/>
            <person name="Shea T."/>
            <person name="Shenoy N."/>
            <person name="Sisk P."/>
            <person name="Stolte C."/>
            <person name="Sykes S."/>
            <person name="Wortman J."/>
            <person name="Nusbaum C."/>
            <person name="Birren B."/>
        </authorList>
    </citation>
    <scope>NUCLEOTIDE SEQUENCE [LARGE SCALE GENOMIC DNA]</scope>
    <source>
        <strain evidence="1 2">India VII</strain>
    </source>
</reference>
<dbReference type="Proteomes" id="UP000053562">
    <property type="component" value="Unassembled WGS sequence"/>
</dbReference>
<sequence length="335" mass="39481">MDPGYLKISRIPLKVFYDEDAVQSNIKLPSEQRNIDIIKGIYFRRLLQYIKNKNTKNINLWLNHHENKLKKHLGIMQEKLKEEEHDKYCKNLNYILDLVVQALKKFNDSNEFFRLSHEFDEKSKNILNSYKSLKCRRILKDFQDTNLYIKKIMYDLLDDIEYMLSDQYNPIRTQCLNMIKRIAYRWGILRHIYNTVSDKSIFTLDNNFTLYTISEKLQHLKCNKKPKPPKTVNVDEPKPVIELQSTVTDLLESTGSENGKELSGVEKPESLSFQLDINEDIHSQTDSQPKLDTTYAAASLAGISLFGTILYKVKYHYINEILCKIFLFYVNIMLI</sequence>
<organism evidence="1 2">
    <name type="scientific">Plasmodium vivax India VII</name>
    <dbReference type="NCBI Taxonomy" id="1077284"/>
    <lineage>
        <taxon>Eukaryota</taxon>
        <taxon>Sar</taxon>
        <taxon>Alveolata</taxon>
        <taxon>Apicomplexa</taxon>
        <taxon>Aconoidasida</taxon>
        <taxon>Haemosporida</taxon>
        <taxon>Plasmodiidae</taxon>
        <taxon>Plasmodium</taxon>
        <taxon>Plasmodium (Plasmodium)</taxon>
    </lineage>
</organism>
<gene>
    <name evidence="1" type="ORF">PVIIG_06139</name>
</gene>
<dbReference type="OrthoDB" id="388837at2759"/>